<dbReference type="PANTHER" id="PTHR43283:SF7">
    <property type="entry name" value="BETA-LACTAMASE-RELATED DOMAIN-CONTAINING PROTEIN"/>
    <property type="match status" value="1"/>
</dbReference>
<dbReference type="SUPFAM" id="SSF56601">
    <property type="entry name" value="beta-lactamase/transpeptidase-like"/>
    <property type="match status" value="1"/>
</dbReference>
<sequence length="457" mass="49265">MNIATLSLATLLAAQTPTPSVSPPTEQEQLQAQYDRALAAGYKALFLCSAIANAERNGTIRTPESVLQWELSGIQAPLDEIVSELPYSIERSATSGAVESVSVVYGESAARIALHTPERGCAIQPIGFSLPEKREAPTPPVDITFSREVDPMMLNLADKRVDVGAAFTGKYGEGRTTVVTVLYKGKHAGEQFGDGFFAKTPQRTWSVAKSIAAVLVGAAVYRGEADVNASAGLGADESDPRRAITIDQALRMASGRYSATRGNRTDALYFGGATVAESMTHWPLIQTPGTVYRYANYDTLAATQAIKHTFAEHPPAEFFAKVGMHNTVAETDWQGDYILSSQVWSTSRDLARLGQLMLDDGVLPSGERVLPEGWLEYVSTPSGPQPDSPFGYGAGWWLMNKSDGVPPDTIAAFGNRGQYIVVVPSREVVIVRRGENKVGTRFDIAAFTRDVLAALEE</sequence>
<comment type="caution">
    <text evidence="2">The sequence shown here is derived from an EMBL/GenBank/DDBJ whole genome shotgun (WGS) entry which is preliminary data.</text>
</comment>
<gene>
    <name evidence="2" type="ORF">HUO12_04380</name>
</gene>
<dbReference type="RefSeq" id="WP_176272443.1">
    <property type="nucleotide sequence ID" value="NZ_JABWTA010000001.1"/>
</dbReference>
<dbReference type="Pfam" id="PF00144">
    <property type="entry name" value="Beta-lactamase"/>
    <property type="match status" value="1"/>
</dbReference>
<dbReference type="InterPro" id="IPR012338">
    <property type="entry name" value="Beta-lactam/transpept-like"/>
</dbReference>
<evidence type="ECO:0000259" key="1">
    <source>
        <dbReference type="Pfam" id="PF00144"/>
    </source>
</evidence>
<keyword evidence="3" id="KW-1185">Reference proteome</keyword>
<dbReference type="AlphaFoldDB" id="A0A850HAX5"/>
<name>A0A850HAX5_9SPHN</name>
<dbReference type="InterPro" id="IPR050789">
    <property type="entry name" value="Diverse_Enzym_Activities"/>
</dbReference>
<organism evidence="2 3">
    <name type="scientific">Altererythrobacter lutimaris</name>
    <dbReference type="NCBI Taxonomy" id="2743979"/>
    <lineage>
        <taxon>Bacteria</taxon>
        <taxon>Pseudomonadati</taxon>
        <taxon>Pseudomonadota</taxon>
        <taxon>Alphaproteobacteria</taxon>
        <taxon>Sphingomonadales</taxon>
        <taxon>Erythrobacteraceae</taxon>
        <taxon>Altererythrobacter</taxon>
    </lineage>
</organism>
<evidence type="ECO:0000313" key="2">
    <source>
        <dbReference type="EMBL" id="NVE94131.1"/>
    </source>
</evidence>
<dbReference type="GO" id="GO:0016787">
    <property type="term" value="F:hydrolase activity"/>
    <property type="evidence" value="ECO:0007669"/>
    <property type="project" value="UniProtKB-KW"/>
</dbReference>
<dbReference type="InterPro" id="IPR001466">
    <property type="entry name" value="Beta-lactam-related"/>
</dbReference>
<reference evidence="2 3" key="1">
    <citation type="submission" date="2020-06" db="EMBL/GenBank/DDBJ databases">
        <title>Altererythrobacter lutimaris sp. nov., a marine bacterium isolated from a tidal flat.</title>
        <authorList>
            <person name="Kim D."/>
            <person name="Yoo Y."/>
            <person name="Kim J.-J."/>
        </authorList>
    </citation>
    <scope>NUCLEOTIDE SEQUENCE [LARGE SCALE GENOMIC DNA]</scope>
    <source>
        <strain evidence="2 3">JGD-16</strain>
    </source>
</reference>
<dbReference type="EMBL" id="JABWTA010000001">
    <property type="protein sequence ID" value="NVE94131.1"/>
    <property type="molecule type" value="Genomic_DNA"/>
</dbReference>
<keyword evidence="2" id="KW-0378">Hydrolase</keyword>
<protein>
    <submittedName>
        <fullName evidence="2">Serine hydrolase</fullName>
    </submittedName>
</protein>
<dbReference type="PANTHER" id="PTHR43283">
    <property type="entry name" value="BETA-LACTAMASE-RELATED"/>
    <property type="match status" value="1"/>
</dbReference>
<dbReference type="Proteomes" id="UP000546031">
    <property type="component" value="Unassembled WGS sequence"/>
</dbReference>
<dbReference type="Gene3D" id="3.40.710.10">
    <property type="entry name" value="DD-peptidase/beta-lactamase superfamily"/>
    <property type="match status" value="1"/>
</dbReference>
<accession>A0A850HAX5</accession>
<proteinExistence type="predicted"/>
<feature type="domain" description="Beta-lactamase-related" evidence="1">
    <location>
        <begin position="182"/>
        <end position="431"/>
    </location>
</feature>
<evidence type="ECO:0000313" key="3">
    <source>
        <dbReference type="Proteomes" id="UP000546031"/>
    </source>
</evidence>